<comment type="caution">
    <text evidence="1">The sequence shown here is derived from an EMBL/GenBank/DDBJ whole genome shotgun (WGS) entry which is preliminary data.</text>
</comment>
<evidence type="ECO:0000313" key="2">
    <source>
        <dbReference type="Proteomes" id="UP000295788"/>
    </source>
</evidence>
<evidence type="ECO:0000313" key="1">
    <source>
        <dbReference type="EMBL" id="TCS82922.1"/>
    </source>
</evidence>
<accession>A0A4R3KJN3</accession>
<sequence length="58" mass="6850">MYQVKILQANQLNLLEELINIWLKEQKDVNVVDMKFHSNVLAPGQTEYVVIMVYQTQQ</sequence>
<dbReference type="RefSeq" id="WP_165894979.1">
    <property type="nucleotide sequence ID" value="NZ_SMAB01000007.1"/>
</dbReference>
<dbReference type="AlphaFoldDB" id="A0A4R3KJN3"/>
<evidence type="ECO:0008006" key="3">
    <source>
        <dbReference type="Google" id="ProtNLM"/>
    </source>
</evidence>
<gene>
    <name evidence="1" type="ORF">EDD72_1075</name>
</gene>
<protein>
    <recommendedName>
        <fullName evidence="3">Sporulation protein Cse60</fullName>
    </recommendedName>
</protein>
<keyword evidence="2" id="KW-1185">Reference proteome</keyword>
<reference evidence="1 2" key="1">
    <citation type="submission" date="2019-03" db="EMBL/GenBank/DDBJ databases">
        <title>Genomic Encyclopedia of Type Strains, Phase IV (KMG-IV): sequencing the most valuable type-strain genomes for metagenomic binning, comparative biology and taxonomic classification.</title>
        <authorList>
            <person name="Goeker M."/>
        </authorList>
    </citation>
    <scope>NUCLEOTIDE SEQUENCE [LARGE SCALE GENOMIC DNA]</scope>
    <source>
        <strain evidence="1 2">DSM 23802</strain>
    </source>
</reference>
<dbReference type="Proteomes" id="UP000295788">
    <property type="component" value="Unassembled WGS sequence"/>
</dbReference>
<organism evidence="1 2">
    <name type="scientific">Tepidibacillus fermentans</name>
    <dbReference type="NCBI Taxonomy" id="1281767"/>
    <lineage>
        <taxon>Bacteria</taxon>
        <taxon>Bacillati</taxon>
        <taxon>Bacillota</taxon>
        <taxon>Bacilli</taxon>
        <taxon>Bacillales</taxon>
        <taxon>Bacillaceae</taxon>
        <taxon>Tepidibacillus</taxon>
    </lineage>
</organism>
<name>A0A4R3KJN3_9BACI</name>
<dbReference type="EMBL" id="SMAB01000007">
    <property type="protein sequence ID" value="TCS82922.1"/>
    <property type="molecule type" value="Genomic_DNA"/>
</dbReference>
<proteinExistence type="predicted"/>